<feature type="domain" description="Histidine kinase/HSP90-like ATPase" evidence="10">
    <location>
        <begin position="336"/>
        <end position="426"/>
    </location>
</feature>
<dbReference type="Proteomes" id="UP001500879">
    <property type="component" value="Unassembled WGS sequence"/>
</dbReference>
<organism evidence="11 12">
    <name type="scientific">Streptomyces luteireticuli</name>
    <dbReference type="NCBI Taxonomy" id="173858"/>
    <lineage>
        <taxon>Bacteria</taxon>
        <taxon>Bacillati</taxon>
        <taxon>Actinomycetota</taxon>
        <taxon>Actinomycetes</taxon>
        <taxon>Kitasatosporales</taxon>
        <taxon>Streptomycetaceae</taxon>
        <taxon>Streptomyces</taxon>
    </lineage>
</organism>
<evidence type="ECO:0000256" key="7">
    <source>
        <dbReference type="ARBA" id="ARBA00022840"/>
    </source>
</evidence>
<dbReference type="EMBL" id="BAAABX010000023">
    <property type="protein sequence ID" value="GAA0401378.1"/>
    <property type="molecule type" value="Genomic_DNA"/>
</dbReference>
<dbReference type="Gene3D" id="1.20.5.1930">
    <property type="match status" value="1"/>
</dbReference>
<feature type="transmembrane region" description="Helical" evidence="9">
    <location>
        <begin position="38"/>
        <end position="63"/>
    </location>
</feature>
<dbReference type="InterPro" id="IPR025828">
    <property type="entry name" value="Put_sensor_dom"/>
</dbReference>
<keyword evidence="9" id="KW-0472">Membrane</keyword>
<sequence>MGTAYGGTARSGPVTWRVFVRRGMAALRYTLVMGATGLASLTLCYVTLLVLVLALLGPGLLVLPTLTRWVRRFADAHRRRAGAWLGTGIASGYRPVTGGVLGRAQAVLGDRATWADLGWLLLHGLLGTVSGALALGLASGAVSWLTTPLWWWAVPRAQFAVWEIGSWPAALGAVVVGLAYAALAGLLLPVLAGAHARAARALLAPRRARASLARRVAELTASRAEALDAHAAELRRIERDLHDGAQAGLVAVSLRLGLIRRAMEHRPEQLPELVEGAQDLAEQALASLRGTVRAIYPPVLGDHGLAEAARGLVAVCHVPTELDVESDPPGVRAPAAVEAAAYFVLSEALANVARHSGAGSAAVRLRVSPEAVRIAVRDDGRGGATEGAGSGLSGIRRRVAAFDGRTELSSPPGGPTLLRVELPCGS</sequence>
<keyword evidence="9" id="KW-0812">Transmembrane</keyword>
<dbReference type="InterPro" id="IPR050482">
    <property type="entry name" value="Sensor_HK_TwoCompSys"/>
</dbReference>
<dbReference type="RefSeq" id="WP_344022817.1">
    <property type="nucleotide sequence ID" value="NZ_BAAABX010000023.1"/>
</dbReference>
<reference evidence="11 12" key="1">
    <citation type="journal article" date="2019" name="Int. J. Syst. Evol. Microbiol.">
        <title>The Global Catalogue of Microorganisms (GCM) 10K type strain sequencing project: providing services to taxonomists for standard genome sequencing and annotation.</title>
        <authorList>
            <consortium name="The Broad Institute Genomics Platform"/>
            <consortium name="The Broad Institute Genome Sequencing Center for Infectious Disease"/>
            <person name="Wu L."/>
            <person name="Ma J."/>
        </authorList>
    </citation>
    <scope>NUCLEOTIDE SEQUENCE [LARGE SCALE GENOMIC DNA]</scope>
    <source>
        <strain evidence="11 12">JCM 4788</strain>
    </source>
</reference>
<dbReference type="PANTHER" id="PTHR24421">
    <property type="entry name" value="NITRATE/NITRITE SENSOR PROTEIN NARX-RELATED"/>
    <property type="match status" value="1"/>
</dbReference>
<evidence type="ECO:0000313" key="11">
    <source>
        <dbReference type="EMBL" id="GAA0401378.1"/>
    </source>
</evidence>
<keyword evidence="9" id="KW-1133">Transmembrane helix</keyword>
<keyword evidence="12" id="KW-1185">Reference proteome</keyword>
<dbReference type="InterPro" id="IPR011712">
    <property type="entry name" value="Sig_transdc_His_kin_sub3_dim/P"/>
</dbReference>
<dbReference type="EC" id="2.7.13.3" evidence="2"/>
<keyword evidence="3" id="KW-0597">Phosphoprotein</keyword>
<evidence type="ECO:0000256" key="3">
    <source>
        <dbReference type="ARBA" id="ARBA00022553"/>
    </source>
</evidence>
<dbReference type="InterPro" id="IPR003594">
    <property type="entry name" value="HATPase_dom"/>
</dbReference>
<dbReference type="Pfam" id="PF02518">
    <property type="entry name" value="HATPase_c"/>
    <property type="match status" value="1"/>
</dbReference>
<dbReference type="InterPro" id="IPR036890">
    <property type="entry name" value="HATPase_C_sf"/>
</dbReference>
<evidence type="ECO:0000256" key="4">
    <source>
        <dbReference type="ARBA" id="ARBA00022679"/>
    </source>
</evidence>
<evidence type="ECO:0000259" key="10">
    <source>
        <dbReference type="SMART" id="SM00387"/>
    </source>
</evidence>
<dbReference type="GO" id="GO:0016301">
    <property type="term" value="F:kinase activity"/>
    <property type="evidence" value="ECO:0007669"/>
    <property type="project" value="UniProtKB-KW"/>
</dbReference>
<keyword evidence="4" id="KW-0808">Transferase</keyword>
<accession>A0ABN0YMR9</accession>
<feature type="transmembrane region" description="Helical" evidence="9">
    <location>
        <begin position="120"/>
        <end position="146"/>
    </location>
</feature>
<proteinExistence type="predicted"/>
<dbReference type="Pfam" id="PF07730">
    <property type="entry name" value="HisKA_3"/>
    <property type="match status" value="1"/>
</dbReference>
<dbReference type="SMART" id="SM00387">
    <property type="entry name" value="HATPase_c"/>
    <property type="match status" value="1"/>
</dbReference>
<gene>
    <name evidence="11" type="ORF">GCM10010357_23070</name>
</gene>
<feature type="transmembrane region" description="Helical" evidence="9">
    <location>
        <begin position="166"/>
        <end position="192"/>
    </location>
</feature>
<evidence type="ECO:0000256" key="8">
    <source>
        <dbReference type="ARBA" id="ARBA00023012"/>
    </source>
</evidence>
<evidence type="ECO:0000256" key="1">
    <source>
        <dbReference type="ARBA" id="ARBA00000085"/>
    </source>
</evidence>
<keyword evidence="7" id="KW-0067">ATP-binding</keyword>
<comment type="caution">
    <text evidence="11">The sequence shown here is derived from an EMBL/GenBank/DDBJ whole genome shotgun (WGS) entry which is preliminary data.</text>
</comment>
<evidence type="ECO:0000256" key="6">
    <source>
        <dbReference type="ARBA" id="ARBA00022777"/>
    </source>
</evidence>
<name>A0ABN0YMR9_9ACTN</name>
<dbReference type="PANTHER" id="PTHR24421:SF10">
    <property type="entry name" value="NITRATE_NITRITE SENSOR PROTEIN NARQ"/>
    <property type="match status" value="1"/>
</dbReference>
<keyword evidence="6 11" id="KW-0418">Kinase</keyword>
<dbReference type="Gene3D" id="3.30.565.10">
    <property type="entry name" value="Histidine kinase-like ATPase, C-terminal domain"/>
    <property type="match status" value="1"/>
</dbReference>
<evidence type="ECO:0000313" key="12">
    <source>
        <dbReference type="Proteomes" id="UP001500879"/>
    </source>
</evidence>
<evidence type="ECO:0000256" key="9">
    <source>
        <dbReference type="SAM" id="Phobius"/>
    </source>
</evidence>
<dbReference type="Pfam" id="PF13796">
    <property type="entry name" value="Sensor"/>
    <property type="match status" value="1"/>
</dbReference>
<evidence type="ECO:0000256" key="2">
    <source>
        <dbReference type="ARBA" id="ARBA00012438"/>
    </source>
</evidence>
<keyword evidence="5" id="KW-0547">Nucleotide-binding</keyword>
<comment type="catalytic activity">
    <reaction evidence="1">
        <text>ATP + protein L-histidine = ADP + protein N-phospho-L-histidine.</text>
        <dbReference type="EC" id="2.7.13.3"/>
    </reaction>
</comment>
<protein>
    <recommendedName>
        <fullName evidence="2">histidine kinase</fullName>
        <ecNumber evidence="2">2.7.13.3</ecNumber>
    </recommendedName>
</protein>
<dbReference type="CDD" id="cd16917">
    <property type="entry name" value="HATPase_UhpB-NarQ-NarX-like"/>
    <property type="match status" value="1"/>
</dbReference>
<evidence type="ECO:0000256" key="5">
    <source>
        <dbReference type="ARBA" id="ARBA00022741"/>
    </source>
</evidence>
<keyword evidence="8" id="KW-0902">Two-component regulatory system</keyword>
<dbReference type="SUPFAM" id="SSF55874">
    <property type="entry name" value="ATPase domain of HSP90 chaperone/DNA topoisomerase II/histidine kinase"/>
    <property type="match status" value="1"/>
</dbReference>